<evidence type="ECO:0000313" key="2">
    <source>
        <dbReference type="Proteomes" id="UP000240010"/>
    </source>
</evidence>
<name>A0A2S6H4Z5_9GAMM</name>
<accession>A0A2S6H4Z5</accession>
<dbReference type="Proteomes" id="UP000240010">
    <property type="component" value="Unassembled WGS sequence"/>
</dbReference>
<reference evidence="1 2" key="1">
    <citation type="submission" date="2018-02" db="EMBL/GenBank/DDBJ databases">
        <title>Subsurface microbial communities from deep shales in Ohio and West Virginia, USA.</title>
        <authorList>
            <person name="Wrighton K."/>
        </authorList>
    </citation>
    <scope>NUCLEOTIDE SEQUENCE [LARGE SCALE GENOMIC DNA]</scope>
    <source>
        <strain evidence="1 2">OWC-DMM</strain>
    </source>
</reference>
<gene>
    <name evidence="1" type="ORF">B0F87_11837</name>
</gene>
<dbReference type="EMBL" id="PTIZ01000018">
    <property type="protein sequence ID" value="PPK72517.1"/>
    <property type="molecule type" value="Genomic_DNA"/>
</dbReference>
<evidence type="ECO:0000313" key="1">
    <source>
        <dbReference type="EMBL" id="PPK72517.1"/>
    </source>
</evidence>
<proteinExistence type="predicted"/>
<comment type="caution">
    <text evidence="1">The sequence shown here is derived from an EMBL/GenBank/DDBJ whole genome shotgun (WGS) entry which is preliminary data.</text>
</comment>
<dbReference type="AlphaFoldDB" id="A0A2S6H4Z5"/>
<organism evidence="1 2">
    <name type="scientific">Methylobacter tundripaludum</name>
    <dbReference type="NCBI Taxonomy" id="173365"/>
    <lineage>
        <taxon>Bacteria</taxon>
        <taxon>Pseudomonadati</taxon>
        <taxon>Pseudomonadota</taxon>
        <taxon>Gammaproteobacteria</taxon>
        <taxon>Methylococcales</taxon>
        <taxon>Methylococcaceae</taxon>
        <taxon>Methylobacter</taxon>
    </lineage>
</organism>
<protein>
    <submittedName>
        <fullName evidence="1">Uncharacterized protein</fullName>
    </submittedName>
</protein>
<sequence length="75" mass="8706">MKYRQDNNAMLLRTKVNAVRKAIGNDTTNVLANNGKLERMFSRQRYATVNFSHELKSKVKSLAFIPYTCFDEPLH</sequence>